<gene>
    <name evidence="2" type="ORF">B0I08_103362</name>
</gene>
<accession>A0A2T0VG28</accession>
<evidence type="ECO:0000259" key="1">
    <source>
        <dbReference type="SMART" id="SM00849"/>
    </source>
</evidence>
<dbReference type="Proteomes" id="UP000237983">
    <property type="component" value="Unassembled WGS sequence"/>
</dbReference>
<name>A0A2T0VG28_9MICO</name>
<proteinExistence type="predicted"/>
<dbReference type="InterPro" id="IPR050114">
    <property type="entry name" value="UPF0173_UPF0282_UlaG_hydrolase"/>
</dbReference>
<dbReference type="AlphaFoldDB" id="A0A2T0VG28"/>
<comment type="caution">
    <text evidence="2">The sequence shown here is derived from an EMBL/GenBank/DDBJ whole genome shotgun (WGS) entry which is preliminary data.</text>
</comment>
<dbReference type="Gene3D" id="3.60.15.10">
    <property type="entry name" value="Ribonuclease Z/Hydroxyacylglutathione hydrolase-like"/>
    <property type="match status" value="1"/>
</dbReference>
<dbReference type="SMART" id="SM00849">
    <property type="entry name" value="Lactamase_B"/>
    <property type="match status" value="1"/>
</dbReference>
<reference evidence="2 3" key="1">
    <citation type="submission" date="2018-03" db="EMBL/GenBank/DDBJ databases">
        <title>Genomic Encyclopedia of Type Strains, Phase III (KMG-III): the genomes of soil and plant-associated and newly described type strains.</title>
        <authorList>
            <person name="Whitman W."/>
        </authorList>
    </citation>
    <scope>NUCLEOTIDE SEQUENCE [LARGE SCALE GENOMIC DNA]</scope>
    <source>
        <strain evidence="2 3">CGMCC 1.12484</strain>
    </source>
</reference>
<evidence type="ECO:0000313" key="2">
    <source>
        <dbReference type="EMBL" id="PRY69155.1"/>
    </source>
</evidence>
<sequence length="226" mass="24222">MRITKFEHACFAVERDNHRVVVDPGSYTTPLLDLRDVVAIVITHEHADHWTPDQLRRILDLNPTARLFAPAGVIAAARKAAAAADDAASNAGAGFEFTEVADGAVHEVGPFVLTFYGAKHAVIHSSIPVVDNVGVLINETIFYPGDAYTVPPVAIDVLAVPSSAPWLKIGEAMDYVLAVAPKRAFATHEMVNSVIGKGMATARIRWATEQGGGEFFPLEPGESLDL</sequence>
<dbReference type="OrthoDB" id="3190691at2"/>
<evidence type="ECO:0000313" key="3">
    <source>
        <dbReference type="Proteomes" id="UP000237983"/>
    </source>
</evidence>
<organism evidence="2 3">
    <name type="scientific">Glaciihabitans tibetensis</name>
    <dbReference type="NCBI Taxonomy" id="1266600"/>
    <lineage>
        <taxon>Bacteria</taxon>
        <taxon>Bacillati</taxon>
        <taxon>Actinomycetota</taxon>
        <taxon>Actinomycetes</taxon>
        <taxon>Micrococcales</taxon>
        <taxon>Microbacteriaceae</taxon>
        <taxon>Glaciihabitans</taxon>
    </lineage>
</organism>
<protein>
    <submittedName>
        <fullName evidence="2">L-ascorbate metabolism protein UlaG (Beta-lactamase superfamily)</fullName>
    </submittedName>
</protein>
<dbReference type="InterPro" id="IPR036866">
    <property type="entry name" value="RibonucZ/Hydroxyglut_hydro"/>
</dbReference>
<dbReference type="InterPro" id="IPR001279">
    <property type="entry name" value="Metallo-B-lactamas"/>
</dbReference>
<keyword evidence="3" id="KW-1185">Reference proteome</keyword>
<dbReference type="PANTHER" id="PTHR43546">
    <property type="entry name" value="UPF0173 METAL-DEPENDENT HYDROLASE MJ1163-RELATED"/>
    <property type="match status" value="1"/>
</dbReference>
<dbReference type="PANTHER" id="PTHR43546:SF3">
    <property type="entry name" value="UPF0173 METAL-DEPENDENT HYDROLASE MJ1163"/>
    <property type="match status" value="1"/>
</dbReference>
<dbReference type="RefSeq" id="WP_106211469.1">
    <property type="nucleotide sequence ID" value="NZ_PVTL01000003.1"/>
</dbReference>
<dbReference type="EMBL" id="PVTL01000003">
    <property type="protein sequence ID" value="PRY69155.1"/>
    <property type="molecule type" value="Genomic_DNA"/>
</dbReference>
<feature type="domain" description="Metallo-beta-lactamase" evidence="1">
    <location>
        <begin position="7"/>
        <end position="188"/>
    </location>
</feature>
<dbReference type="SUPFAM" id="SSF56281">
    <property type="entry name" value="Metallo-hydrolase/oxidoreductase"/>
    <property type="match status" value="1"/>
</dbReference>
<dbReference type="Pfam" id="PF13483">
    <property type="entry name" value="Lactamase_B_3"/>
    <property type="match status" value="1"/>
</dbReference>